<gene>
    <name evidence="8" type="ORF">DM02DRAFT_653369</name>
</gene>
<feature type="compositionally biased region" description="Polar residues" evidence="6">
    <location>
        <begin position="90"/>
        <end position="127"/>
    </location>
</feature>
<dbReference type="GO" id="GO:0000981">
    <property type="term" value="F:DNA-binding transcription factor activity, RNA polymerase II-specific"/>
    <property type="evidence" value="ECO:0007669"/>
    <property type="project" value="TreeGrafter"/>
</dbReference>
<dbReference type="AlphaFoldDB" id="A0A2V1DWR8"/>
<dbReference type="GO" id="GO:0008270">
    <property type="term" value="F:zinc ion binding"/>
    <property type="evidence" value="ECO:0007669"/>
    <property type="project" value="InterPro"/>
</dbReference>
<evidence type="ECO:0000313" key="9">
    <source>
        <dbReference type="Proteomes" id="UP000244855"/>
    </source>
</evidence>
<protein>
    <recommendedName>
        <fullName evidence="7">Xylanolytic transcriptional activator regulatory domain-containing protein</fullName>
    </recommendedName>
</protein>
<dbReference type="CDD" id="cd12148">
    <property type="entry name" value="fungal_TF_MHR"/>
    <property type="match status" value="1"/>
</dbReference>
<keyword evidence="9" id="KW-1185">Reference proteome</keyword>
<proteinExistence type="predicted"/>
<evidence type="ECO:0000256" key="5">
    <source>
        <dbReference type="ARBA" id="ARBA00023242"/>
    </source>
</evidence>
<dbReference type="STRING" id="97972.A0A2V1DWR8"/>
<evidence type="ECO:0000256" key="4">
    <source>
        <dbReference type="ARBA" id="ARBA00023163"/>
    </source>
</evidence>
<evidence type="ECO:0000259" key="7">
    <source>
        <dbReference type="Pfam" id="PF04082"/>
    </source>
</evidence>
<dbReference type="InterPro" id="IPR007219">
    <property type="entry name" value="XnlR_reg_dom"/>
</dbReference>
<evidence type="ECO:0000313" key="8">
    <source>
        <dbReference type="EMBL" id="PVI02549.1"/>
    </source>
</evidence>
<dbReference type="GO" id="GO:0000976">
    <property type="term" value="F:transcription cis-regulatory region binding"/>
    <property type="evidence" value="ECO:0007669"/>
    <property type="project" value="TreeGrafter"/>
</dbReference>
<dbReference type="Proteomes" id="UP000244855">
    <property type="component" value="Unassembled WGS sequence"/>
</dbReference>
<dbReference type="Pfam" id="PF04082">
    <property type="entry name" value="Fungal_trans"/>
    <property type="match status" value="1"/>
</dbReference>
<keyword evidence="2" id="KW-0805">Transcription regulation</keyword>
<dbReference type="PANTHER" id="PTHR31845">
    <property type="entry name" value="FINGER DOMAIN PROTEIN, PUTATIVE-RELATED"/>
    <property type="match status" value="1"/>
</dbReference>
<comment type="subcellular location">
    <subcellularLocation>
        <location evidence="1">Nucleus</location>
    </subcellularLocation>
</comment>
<dbReference type="PANTHER" id="PTHR31845:SF21">
    <property type="entry name" value="REGULATORY PROTEIN LEU3"/>
    <property type="match status" value="1"/>
</dbReference>
<name>A0A2V1DWR8_9PLEO</name>
<keyword evidence="3" id="KW-0238">DNA-binding</keyword>
<evidence type="ECO:0000256" key="3">
    <source>
        <dbReference type="ARBA" id="ARBA00023125"/>
    </source>
</evidence>
<keyword evidence="4" id="KW-0804">Transcription</keyword>
<dbReference type="InterPro" id="IPR051089">
    <property type="entry name" value="prtT"/>
</dbReference>
<keyword evidence="5" id="KW-0539">Nucleus</keyword>
<accession>A0A2V1DWR8</accession>
<evidence type="ECO:0000256" key="6">
    <source>
        <dbReference type="SAM" id="MobiDB-lite"/>
    </source>
</evidence>
<feature type="region of interest" description="Disordered" evidence="6">
    <location>
        <begin position="90"/>
        <end position="138"/>
    </location>
</feature>
<dbReference type="GO" id="GO:0006351">
    <property type="term" value="P:DNA-templated transcription"/>
    <property type="evidence" value="ECO:0007669"/>
    <property type="project" value="InterPro"/>
</dbReference>
<organism evidence="8 9">
    <name type="scientific">Periconia macrospinosa</name>
    <dbReference type="NCBI Taxonomy" id="97972"/>
    <lineage>
        <taxon>Eukaryota</taxon>
        <taxon>Fungi</taxon>
        <taxon>Dikarya</taxon>
        <taxon>Ascomycota</taxon>
        <taxon>Pezizomycotina</taxon>
        <taxon>Dothideomycetes</taxon>
        <taxon>Pleosporomycetidae</taxon>
        <taxon>Pleosporales</taxon>
        <taxon>Massarineae</taxon>
        <taxon>Periconiaceae</taxon>
        <taxon>Periconia</taxon>
    </lineage>
</organism>
<dbReference type="EMBL" id="KZ805341">
    <property type="protein sequence ID" value="PVI02549.1"/>
    <property type="molecule type" value="Genomic_DNA"/>
</dbReference>
<feature type="domain" description="Xylanolytic transcriptional activator regulatory" evidence="7">
    <location>
        <begin position="174"/>
        <end position="346"/>
    </location>
</feature>
<reference evidence="8 9" key="1">
    <citation type="journal article" date="2018" name="Sci. Rep.">
        <title>Comparative genomics provides insights into the lifestyle and reveals functional heterogeneity of dark septate endophytic fungi.</title>
        <authorList>
            <person name="Knapp D.G."/>
            <person name="Nemeth J.B."/>
            <person name="Barry K."/>
            <person name="Hainaut M."/>
            <person name="Henrissat B."/>
            <person name="Johnson J."/>
            <person name="Kuo A."/>
            <person name="Lim J.H.P."/>
            <person name="Lipzen A."/>
            <person name="Nolan M."/>
            <person name="Ohm R.A."/>
            <person name="Tamas L."/>
            <person name="Grigoriev I.V."/>
            <person name="Spatafora J.W."/>
            <person name="Nagy L.G."/>
            <person name="Kovacs G.M."/>
        </authorList>
    </citation>
    <scope>NUCLEOTIDE SEQUENCE [LARGE SCALE GENOMIC DNA]</scope>
    <source>
        <strain evidence="8 9">DSE2036</strain>
    </source>
</reference>
<evidence type="ECO:0000256" key="2">
    <source>
        <dbReference type="ARBA" id="ARBA00023015"/>
    </source>
</evidence>
<dbReference type="OrthoDB" id="3163292at2759"/>
<evidence type="ECO:0000256" key="1">
    <source>
        <dbReference type="ARBA" id="ARBA00004123"/>
    </source>
</evidence>
<sequence>MTLHAIALQSGGGLRANALRCVTSNGQDCQRCAEHSYSCKIDAQGDHVSKKIALDDLANHAKLLNSTRAPSDTDTRVVNNTIPSMLQQLSSPAAPVSVSTQQLRSNSQQWSENRPSEQGNRTISPDTTAMGLTPAYDEDQRHHEFTKQNYTTTVTRSISSVTVNQEQIQQFFHAYFAHYHPLFPILPINTIPDAVYKACPFLFWTIISTAARHDNSDFTLLPSLLPALKDLLWSTVAIVPHTLPALQAMAILCVWPFPESSMPIDNTFLLAGILKSAAMHAGLHRPDVLTHYSRVRLSLRTQEIREAVRVWCCVYIAIEGIATANGHPPFITSDRIIEQASATSNPFALSKTLHQSLLIQIFYNKIHTTMSDLDRLTALVAQVPRTLLLKILEIDLQTLENQIDDELSDWTKLLFCGAALQLRGYWIFEDEETSSRRDGIIKAYETAVQFIEKKQSLSNSTKELPFIILRTSLTAAILISKVSHSSYSQTVDCARGKTAFNTCVTIFKQSCVQDNDMSGRATKVLPQLWTIHSELYHQTQRPPQINLKSRLFLSITLDGLWQWREKYSCAPNNGAPSLPPPLMSPTLTATSVRSVHGNRYSTSSSTLMHLENNANITSLQNVHDDECSPISSTLLPQTDLAVVGAPPNSVTIDMPAQDNTMGSYRNEESDSSAIQFDLLYPDTLTEFLDMSWLYEGGTEPS</sequence>
<dbReference type="GO" id="GO:0005634">
    <property type="term" value="C:nucleus"/>
    <property type="evidence" value="ECO:0007669"/>
    <property type="project" value="UniProtKB-SubCell"/>
</dbReference>